<dbReference type="Proteomes" id="UP000426265">
    <property type="component" value="Unassembled WGS sequence"/>
</dbReference>
<dbReference type="AlphaFoldDB" id="A0A654FC51"/>
<feature type="domain" description="Myb/SANT-like" evidence="2">
    <location>
        <begin position="25"/>
        <end position="108"/>
    </location>
</feature>
<gene>
    <name evidence="3" type="ORF">AN1_LOCUS14575</name>
</gene>
<dbReference type="ExpressionAtlas" id="A0A654FC51">
    <property type="expression patterns" value="baseline"/>
</dbReference>
<proteinExistence type="predicted"/>
<dbReference type="InterPro" id="IPR024752">
    <property type="entry name" value="Myb/SANT-like_dom"/>
</dbReference>
<protein>
    <recommendedName>
        <fullName evidence="2">Myb/SANT-like domain-containing protein</fullName>
    </recommendedName>
</protein>
<name>A0A654FC51_ARATH</name>
<dbReference type="PANTHER" id="PTHR47864">
    <property type="entry name" value="TRANSMEMBRANE PROTEIN"/>
    <property type="match status" value="1"/>
</dbReference>
<reference evidence="3 4" key="1">
    <citation type="submission" date="2019-11" db="EMBL/GenBank/DDBJ databases">
        <authorList>
            <person name="Jiao W.-B."/>
            <person name="Schneeberger K."/>
        </authorList>
    </citation>
    <scope>NUCLEOTIDE SEQUENCE [LARGE SCALE GENOMIC DNA]</scope>
    <source>
        <strain evidence="4">cv. An-1</strain>
    </source>
</reference>
<dbReference type="Pfam" id="PF12776">
    <property type="entry name" value="Myb_DNA-bind_3"/>
    <property type="match status" value="1"/>
</dbReference>
<feature type="region of interest" description="Disordered" evidence="1">
    <location>
        <begin position="1"/>
        <end position="23"/>
    </location>
</feature>
<sequence length="109" mass="12916">MASFDTTIGDSQDTQEVKSKGPYKKWFEPEHQMLLRLLVEEINQRLRNANGKFNKLVETRFFPTIHKHFGTNKTYTEYRNRMKILKGMYNSLSDLLRFSFGFGWDPTTT</sequence>
<dbReference type="InterPro" id="IPR055314">
    <property type="entry name" value="At2g29880-like"/>
</dbReference>
<dbReference type="EMBL" id="CACRSJ010000106">
    <property type="protein sequence ID" value="VYS59133.1"/>
    <property type="molecule type" value="Genomic_DNA"/>
</dbReference>
<organism evidence="3 4">
    <name type="scientific">Arabidopsis thaliana</name>
    <name type="common">Mouse-ear cress</name>
    <dbReference type="NCBI Taxonomy" id="3702"/>
    <lineage>
        <taxon>Eukaryota</taxon>
        <taxon>Viridiplantae</taxon>
        <taxon>Streptophyta</taxon>
        <taxon>Embryophyta</taxon>
        <taxon>Tracheophyta</taxon>
        <taxon>Spermatophyta</taxon>
        <taxon>Magnoliopsida</taxon>
        <taxon>eudicotyledons</taxon>
        <taxon>Gunneridae</taxon>
        <taxon>Pentapetalae</taxon>
        <taxon>rosids</taxon>
        <taxon>malvids</taxon>
        <taxon>Brassicales</taxon>
        <taxon>Brassicaceae</taxon>
        <taxon>Camelineae</taxon>
        <taxon>Arabidopsis</taxon>
    </lineage>
</organism>
<evidence type="ECO:0000313" key="3">
    <source>
        <dbReference type="EMBL" id="VYS59133.1"/>
    </source>
</evidence>
<dbReference type="PANTHER" id="PTHR47864:SF8">
    <property type="entry name" value="MYB_SANT-LIKE DOMAIN-CONTAINING PROTEIN"/>
    <property type="match status" value="1"/>
</dbReference>
<feature type="compositionally biased region" description="Polar residues" evidence="1">
    <location>
        <begin position="1"/>
        <end position="14"/>
    </location>
</feature>
<evidence type="ECO:0000259" key="2">
    <source>
        <dbReference type="Pfam" id="PF12776"/>
    </source>
</evidence>
<evidence type="ECO:0000313" key="4">
    <source>
        <dbReference type="Proteomes" id="UP000426265"/>
    </source>
</evidence>
<accession>A0A654FC51</accession>
<evidence type="ECO:0000256" key="1">
    <source>
        <dbReference type="SAM" id="MobiDB-lite"/>
    </source>
</evidence>